<reference evidence="6" key="1">
    <citation type="submission" date="2022-07" db="EMBL/GenBank/DDBJ databases">
        <authorList>
            <person name="Trinca V."/>
            <person name="Uliana J.V.C."/>
            <person name="Torres T.T."/>
            <person name="Ward R.J."/>
            <person name="Monesi N."/>
        </authorList>
    </citation>
    <scope>NUCLEOTIDE SEQUENCE</scope>
    <source>
        <strain evidence="6">HSMRA1968</strain>
        <tissue evidence="6">Whole embryos</tissue>
    </source>
</reference>
<feature type="signal peptide" evidence="5">
    <location>
        <begin position="1"/>
        <end position="15"/>
    </location>
</feature>
<dbReference type="Pfam" id="PF03022">
    <property type="entry name" value="MRJP"/>
    <property type="match status" value="1"/>
</dbReference>
<dbReference type="EMBL" id="WJQU01000002">
    <property type="protein sequence ID" value="KAJ6642492.1"/>
    <property type="molecule type" value="Genomic_DNA"/>
</dbReference>
<comment type="similarity">
    <text evidence="2">Belongs to the major royal jelly protein family.</text>
</comment>
<dbReference type="PANTHER" id="PTHR10009">
    <property type="entry name" value="PROTEIN YELLOW-RELATED"/>
    <property type="match status" value="1"/>
</dbReference>
<name>A0A9Q0S202_9DIPT</name>
<evidence type="ECO:0000256" key="3">
    <source>
        <dbReference type="ARBA" id="ARBA00022525"/>
    </source>
</evidence>
<evidence type="ECO:0000256" key="5">
    <source>
        <dbReference type="SAM" id="SignalP"/>
    </source>
</evidence>
<dbReference type="SUPFAM" id="SSF63829">
    <property type="entry name" value="Calcium-dependent phosphotriesterase"/>
    <property type="match status" value="1"/>
</dbReference>
<dbReference type="Gene3D" id="2.120.10.30">
    <property type="entry name" value="TolB, C-terminal domain"/>
    <property type="match status" value="1"/>
</dbReference>
<evidence type="ECO:0000256" key="1">
    <source>
        <dbReference type="ARBA" id="ARBA00004613"/>
    </source>
</evidence>
<dbReference type="Proteomes" id="UP001151699">
    <property type="component" value="Chromosome B"/>
</dbReference>
<dbReference type="GO" id="GO:0005576">
    <property type="term" value="C:extracellular region"/>
    <property type="evidence" value="ECO:0007669"/>
    <property type="project" value="UniProtKB-SubCell"/>
</dbReference>
<keyword evidence="4 5" id="KW-0732">Signal</keyword>
<feature type="chain" id="PRO_5040208785" evidence="5">
    <location>
        <begin position="16"/>
        <end position="402"/>
    </location>
</feature>
<keyword evidence="3" id="KW-0964">Secreted</keyword>
<keyword evidence="7" id="KW-1185">Reference proteome</keyword>
<comment type="caution">
    <text evidence="6">The sequence shown here is derived from an EMBL/GenBank/DDBJ whole genome shotgun (WGS) entry which is preliminary data.</text>
</comment>
<dbReference type="InterPro" id="IPR017996">
    <property type="entry name" value="MRJP/yellow-related"/>
</dbReference>
<dbReference type="InterPro" id="IPR011042">
    <property type="entry name" value="6-blade_b-propeller_TolB-like"/>
</dbReference>
<dbReference type="OrthoDB" id="9977471at2759"/>
<evidence type="ECO:0000256" key="2">
    <source>
        <dbReference type="ARBA" id="ARBA00009127"/>
    </source>
</evidence>
<evidence type="ECO:0000256" key="4">
    <source>
        <dbReference type="ARBA" id="ARBA00022729"/>
    </source>
</evidence>
<protein>
    <submittedName>
        <fullName evidence="6">Protein yellow</fullName>
    </submittedName>
</protein>
<gene>
    <name evidence="6" type="primary">y_3</name>
    <name evidence="6" type="ORF">Bhyg_07443</name>
</gene>
<organism evidence="6 7">
    <name type="scientific">Pseudolycoriella hygida</name>
    <dbReference type="NCBI Taxonomy" id="35572"/>
    <lineage>
        <taxon>Eukaryota</taxon>
        <taxon>Metazoa</taxon>
        <taxon>Ecdysozoa</taxon>
        <taxon>Arthropoda</taxon>
        <taxon>Hexapoda</taxon>
        <taxon>Insecta</taxon>
        <taxon>Pterygota</taxon>
        <taxon>Neoptera</taxon>
        <taxon>Endopterygota</taxon>
        <taxon>Diptera</taxon>
        <taxon>Nematocera</taxon>
        <taxon>Sciaroidea</taxon>
        <taxon>Sciaridae</taxon>
        <taxon>Pseudolycoriella</taxon>
    </lineage>
</organism>
<dbReference type="AlphaFoldDB" id="A0A9Q0S202"/>
<dbReference type="PANTHER" id="PTHR10009:SF18">
    <property type="entry name" value="PROTEIN YELLOW-LIKE PROTEIN"/>
    <property type="match status" value="1"/>
</dbReference>
<accession>A0A9Q0S202</accession>
<comment type="subcellular location">
    <subcellularLocation>
        <location evidence="1">Secreted</location>
    </subcellularLocation>
</comment>
<proteinExistence type="inferred from homology"/>
<sequence>MVLIILQIFIVFSTAQRSSFPLPDVTPAERQFKVVYEWDTIEFAYRSDIERANAIYSNYYIPQNNIISDIKAFANRLYVTLPRMRPGVPATLGWIISPGDNGRTDPEIEPFPSWEMNEVGNCSALQFVQGVAVDTDGIMWVIDSGRVDTLSQGSTRHYNCQPKLLLLDLKKNGSIIHRYHFPEDVASRGNNYLNRIVIDDASGGFAYITDNSGSDPGIVVYSRRLNRSWKVRENNSMRAAQNAREFSVNGTDLNFAIHINGIALGPYYNPDTGTSSSGTAPSYNALNDNYERNVYYTPLTSYHLYSIPASLLRDPDFARRATPRDVLQAVTDLGLKISQTDGMIMDNRGILYYGLLKEHAIAQWDSYKPFSLENQLIIAKDDNYIQWTDGMSFDEEERRLEH</sequence>
<evidence type="ECO:0000313" key="6">
    <source>
        <dbReference type="EMBL" id="KAJ6642492.1"/>
    </source>
</evidence>
<dbReference type="FunFam" id="2.120.10.30:FF:000045">
    <property type="entry name" value="Blast:Protein yellow"/>
    <property type="match status" value="1"/>
</dbReference>
<evidence type="ECO:0000313" key="7">
    <source>
        <dbReference type="Proteomes" id="UP001151699"/>
    </source>
</evidence>